<evidence type="ECO:0000259" key="2">
    <source>
        <dbReference type="SMART" id="SM00507"/>
    </source>
</evidence>
<dbReference type="RefSeq" id="WP_203759532.1">
    <property type="nucleotide sequence ID" value="NZ_BAAABO010000004.1"/>
</dbReference>
<keyword evidence="3" id="KW-0255">Endonuclease</keyword>
<feature type="domain" description="HNH nuclease" evidence="2">
    <location>
        <begin position="332"/>
        <end position="384"/>
    </location>
</feature>
<keyword evidence="3" id="KW-0540">Nuclease</keyword>
<dbReference type="InterPro" id="IPR003615">
    <property type="entry name" value="HNH_nuc"/>
</dbReference>
<dbReference type="InterPro" id="IPR003870">
    <property type="entry name" value="DUF222"/>
</dbReference>
<gene>
    <name evidence="3" type="ORF">Ade02nite_01880</name>
</gene>
<dbReference type="Pfam" id="PF02720">
    <property type="entry name" value="DUF222"/>
    <property type="match status" value="1"/>
</dbReference>
<comment type="caution">
    <text evidence="3">The sequence shown here is derived from an EMBL/GenBank/DDBJ whole genome shotgun (WGS) entry which is preliminary data.</text>
</comment>
<keyword evidence="3" id="KW-0378">Hydrolase</keyword>
<sequence>MLEDVQQLSDDAAKLAASPVWPLSDDELTDCLQAAYRLEQAASALQARLVRQAETRGVPARHGSRGTAAWLRTVLLLDPSPARDLTERAAALGRQPAAEQALLDGHADMRQAAAIADVVDSVRSGLSELGDVSAGEVEEVTQRATTTLIEMAGRLPAYQLRRVGQRILAHVAPHLAERAEAAALARQEARAHQAREFTWSMPRDGIVRLSGRLSVEDAATVRAALEPLCAPVAGDDRRPAQRRADALVDVCRLALRSGDLPDSGGEAAQVAVTIGYDPLTQALGAATTDSGERLSGETARRMACDARILPVVLGGAGQVLDIGRTRRLATGALRRALHVRDRGCAFPDCDRPPRWTDAHHIISWASGGATSLDNLVLLCRTHHRVVHHPDTSWRIRLGADGLPEFIYLPEADAQRHPRRNLYHPRH</sequence>
<evidence type="ECO:0000313" key="3">
    <source>
        <dbReference type="EMBL" id="GID71547.1"/>
    </source>
</evidence>
<evidence type="ECO:0000256" key="1">
    <source>
        <dbReference type="ARBA" id="ARBA00023450"/>
    </source>
</evidence>
<protein>
    <submittedName>
        <fullName evidence="3">HNH endonuclease</fullName>
    </submittedName>
</protein>
<keyword evidence="4" id="KW-1185">Reference proteome</keyword>
<dbReference type="EMBL" id="BOMI01000002">
    <property type="protein sequence ID" value="GID71547.1"/>
    <property type="molecule type" value="Genomic_DNA"/>
</dbReference>
<dbReference type="Gene3D" id="1.10.30.50">
    <property type="match status" value="1"/>
</dbReference>
<proteinExistence type="inferred from homology"/>
<organism evidence="3 4">
    <name type="scientific">Paractinoplanes deccanensis</name>
    <dbReference type="NCBI Taxonomy" id="113561"/>
    <lineage>
        <taxon>Bacteria</taxon>
        <taxon>Bacillati</taxon>
        <taxon>Actinomycetota</taxon>
        <taxon>Actinomycetes</taxon>
        <taxon>Micromonosporales</taxon>
        <taxon>Micromonosporaceae</taxon>
        <taxon>Paractinoplanes</taxon>
    </lineage>
</organism>
<dbReference type="CDD" id="cd00085">
    <property type="entry name" value="HNHc"/>
    <property type="match status" value="1"/>
</dbReference>
<comment type="similarity">
    <text evidence="1">Belongs to the Rv1128c/1148c/1588c/1702c/1945/3466 family.</text>
</comment>
<evidence type="ECO:0000313" key="4">
    <source>
        <dbReference type="Proteomes" id="UP000609879"/>
    </source>
</evidence>
<reference evidence="3 4" key="1">
    <citation type="submission" date="2021-01" db="EMBL/GenBank/DDBJ databases">
        <title>Whole genome shotgun sequence of Actinoplanes deccanensis NBRC 13994.</title>
        <authorList>
            <person name="Komaki H."/>
            <person name="Tamura T."/>
        </authorList>
    </citation>
    <scope>NUCLEOTIDE SEQUENCE [LARGE SCALE GENOMIC DNA]</scope>
    <source>
        <strain evidence="3 4">NBRC 13994</strain>
    </source>
</reference>
<dbReference type="GO" id="GO:0004519">
    <property type="term" value="F:endonuclease activity"/>
    <property type="evidence" value="ECO:0007669"/>
    <property type="project" value="UniProtKB-KW"/>
</dbReference>
<accession>A0ABQ3XUY3</accession>
<dbReference type="Pfam" id="PF01844">
    <property type="entry name" value="HNH"/>
    <property type="match status" value="1"/>
</dbReference>
<name>A0ABQ3XUY3_9ACTN</name>
<dbReference type="SMART" id="SM00507">
    <property type="entry name" value="HNHc"/>
    <property type="match status" value="1"/>
</dbReference>
<dbReference type="InterPro" id="IPR002711">
    <property type="entry name" value="HNH"/>
</dbReference>
<dbReference type="Proteomes" id="UP000609879">
    <property type="component" value="Unassembled WGS sequence"/>
</dbReference>